<dbReference type="OrthoDB" id="3316391at2"/>
<keyword evidence="1" id="KW-0560">Oxidoreductase</keyword>
<dbReference type="Gene3D" id="3.50.50.60">
    <property type="entry name" value="FAD/NAD(P)-binding domain"/>
    <property type="match status" value="1"/>
</dbReference>
<organism evidence="3 4">
    <name type="scientific">Aeromicrobium terrae</name>
    <dbReference type="NCBI Taxonomy" id="2498846"/>
    <lineage>
        <taxon>Bacteria</taxon>
        <taxon>Bacillati</taxon>
        <taxon>Actinomycetota</taxon>
        <taxon>Actinomycetes</taxon>
        <taxon>Propionibacteriales</taxon>
        <taxon>Nocardioidaceae</taxon>
        <taxon>Aeromicrobium</taxon>
    </lineage>
</organism>
<feature type="domain" description="FAD-binding" evidence="2">
    <location>
        <begin position="2"/>
        <end position="345"/>
    </location>
</feature>
<evidence type="ECO:0000259" key="2">
    <source>
        <dbReference type="Pfam" id="PF01494"/>
    </source>
</evidence>
<keyword evidence="3" id="KW-0503">Monooxygenase</keyword>
<comment type="caution">
    <text evidence="3">The sequence shown here is derived from an EMBL/GenBank/DDBJ whole genome shotgun (WGS) entry which is preliminary data.</text>
</comment>
<protein>
    <submittedName>
        <fullName evidence="3">FAD-dependent monooxygenase</fullName>
    </submittedName>
</protein>
<dbReference type="AlphaFoldDB" id="A0A5C8NHH8"/>
<dbReference type="InterPro" id="IPR002938">
    <property type="entry name" value="FAD-bd"/>
</dbReference>
<dbReference type="PANTHER" id="PTHR43476">
    <property type="entry name" value="3-(3-HYDROXY-PHENYL)PROPIONATE/3-HYDROXYCINNAMIC ACID HYDROXYLASE"/>
    <property type="match status" value="1"/>
</dbReference>
<dbReference type="EMBL" id="VDUX01000003">
    <property type="protein sequence ID" value="TXL61324.1"/>
    <property type="molecule type" value="Genomic_DNA"/>
</dbReference>
<dbReference type="Proteomes" id="UP000321571">
    <property type="component" value="Unassembled WGS sequence"/>
</dbReference>
<evidence type="ECO:0000313" key="3">
    <source>
        <dbReference type="EMBL" id="TXL61324.1"/>
    </source>
</evidence>
<dbReference type="GO" id="GO:0071949">
    <property type="term" value="F:FAD binding"/>
    <property type="evidence" value="ECO:0007669"/>
    <property type="project" value="InterPro"/>
</dbReference>
<keyword evidence="4" id="KW-1185">Reference proteome</keyword>
<reference evidence="3 4" key="1">
    <citation type="submission" date="2019-06" db="EMBL/GenBank/DDBJ databases">
        <title>Aeromicrobium sp. nov., isolated from a maize field.</title>
        <authorList>
            <person name="Lin S.-Y."/>
            <person name="Tsai C.-F."/>
            <person name="Young C.-C."/>
        </authorList>
    </citation>
    <scope>NUCLEOTIDE SEQUENCE [LARGE SCALE GENOMIC DNA]</scope>
    <source>
        <strain evidence="3 4">CC-CFT486</strain>
    </source>
</reference>
<name>A0A5C8NHH8_9ACTN</name>
<gene>
    <name evidence="3" type="ORF">FHP06_07795</name>
</gene>
<proteinExistence type="predicted"/>
<dbReference type="RefSeq" id="WP_147685510.1">
    <property type="nucleotide sequence ID" value="NZ_VDUX01000003.1"/>
</dbReference>
<dbReference type="InterPro" id="IPR050631">
    <property type="entry name" value="PheA/TfdB_FAD_monoxygenase"/>
</dbReference>
<accession>A0A5C8NHH8</accession>
<dbReference type="PRINTS" id="PR00420">
    <property type="entry name" value="RNGMNOXGNASE"/>
</dbReference>
<dbReference type="Gene3D" id="3.30.70.2450">
    <property type="match status" value="1"/>
</dbReference>
<evidence type="ECO:0000256" key="1">
    <source>
        <dbReference type="ARBA" id="ARBA00023002"/>
    </source>
</evidence>
<dbReference type="InterPro" id="IPR036188">
    <property type="entry name" value="FAD/NAD-bd_sf"/>
</dbReference>
<dbReference type="GO" id="GO:0004497">
    <property type="term" value="F:monooxygenase activity"/>
    <property type="evidence" value="ECO:0007669"/>
    <property type="project" value="UniProtKB-KW"/>
</dbReference>
<dbReference type="Pfam" id="PF01494">
    <property type="entry name" value="FAD_binding_3"/>
    <property type="match status" value="1"/>
</dbReference>
<evidence type="ECO:0000313" key="4">
    <source>
        <dbReference type="Proteomes" id="UP000321571"/>
    </source>
</evidence>
<dbReference type="SUPFAM" id="SSF51905">
    <property type="entry name" value="FAD/NAD(P)-binding domain"/>
    <property type="match status" value="1"/>
</dbReference>
<dbReference type="PANTHER" id="PTHR43476:SF5">
    <property type="entry name" value="FAD-DEPENDENT MONOOXYGENASE"/>
    <property type="match status" value="1"/>
</dbReference>
<sequence length="400" mass="44521">MTHVIVVGGGPVGTVAALDAARSGFDVTIVEAATEVQDDPRASTLHPPTLEMLDDLGLLDEVLRLGLTARYFDFWDKPNRSLVARLDHEVLRDETRFPFVVQTEQHKIARLGLDRLEALPNVDVRLGTRVTGVEQSAGTATVHAEGPGGPVDLAGDWVIGCDGARSTVRKSMDIEFEGYTWDERFVVLTTLFDFAEAMDCSYRAYFADPVEWSNLFKVAGDDLKGRWRVVFPARPGESDEEALSDESVRRRMEAVWPGASAGEVVHGKLYRVHQRVAQKFRVGRVLLSGDAAHVNNPIGGLGLNCGIHDAVELMEALRAHEGGASTDVLDAYETRRRDLNIRYVQEQTVGNKRRLEETDPELRAQRLDELREIAADEESQRRFLRRTSLLESVREPHVTG</sequence>